<gene>
    <name evidence="1" type="ORF">PsorP6_004907</name>
</gene>
<evidence type="ECO:0000313" key="1">
    <source>
        <dbReference type="EMBL" id="KAI9912997.1"/>
    </source>
</evidence>
<reference evidence="1 2" key="1">
    <citation type="journal article" date="2022" name="bioRxiv">
        <title>The genome of the oomycete Peronosclerospora sorghi, a cosmopolitan pathogen of maize and sorghum, is inflated with dispersed pseudogenes.</title>
        <authorList>
            <person name="Fletcher K."/>
            <person name="Martin F."/>
            <person name="Isakeit T."/>
            <person name="Cavanaugh K."/>
            <person name="Magill C."/>
            <person name="Michelmore R."/>
        </authorList>
    </citation>
    <scope>NUCLEOTIDE SEQUENCE [LARGE SCALE GENOMIC DNA]</scope>
    <source>
        <strain evidence="1">P6</strain>
    </source>
</reference>
<sequence>MRNYDGPIAPSFTHLTVITCQGDYYGLGKRPSPSTRHVKKKCAKVKSRRTSSAFGPRSFGQQFSPFRRRRAIPPVSYVEPKINTKLRQVRLAPTSSEDTLIDINLREQGDKFTFTT</sequence>
<proteinExistence type="predicted"/>
<dbReference type="Proteomes" id="UP001163321">
    <property type="component" value="Chromosome 4"/>
</dbReference>
<comment type="caution">
    <text evidence="1">The sequence shown here is derived from an EMBL/GenBank/DDBJ whole genome shotgun (WGS) entry which is preliminary data.</text>
</comment>
<evidence type="ECO:0000313" key="2">
    <source>
        <dbReference type="Proteomes" id="UP001163321"/>
    </source>
</evidence>
<name>A0ACC0W2M0_9STRA</name>
<accession>A0ACC0W2M0</accession>
<protein>
    <submittedName>
        <fullName evidence="1">Uncharacterized protein</fullName>
    </submittedName>
</protein>
<organism evidence="1 2">
    <name type="scientific">Peronosclerospora sorghi</name>
    <dbReference type="NCBI Taxonomy" id="230839"/>
    <lineage>
        <taxon>Eukaryota</taxon>
        <taxon>Sar</taxon>
        <taxon>Stramenopiles</taxon>
        <taxon>Oomycota</taxon>
        <taxon>Peronosporomycetes</taxon>
        <taxon>Peronosporales</taxon>
        <taxon>Peronosporaceae</taxon>
        <taxon>Peronosclerospora</taxon>
    </lineage>
</organism>
<keyword evidence="2" id="KW-1185">Reference proteome</keyword>
<dbReference type="EMBL" id="CM047583">
    <property type="protein sequence ID" value="KAI9912997.1"/>
    <property type="molecule type" value="Genomic_DNA"/>
</dbReference>